<dbReference type="AlphaFoldDB" id="A0A0V0GG01"/>
<name>A0A0V0GG01_SOLCH</name>
<evidence type="ECO:0000313" key="1">
    <source>
        <dbReference type="EMBL" id="JAP06797.1"/>
    </source>
</evidence>
<accession>A0A0V0GG01</accession>
<organism evidence="1">
    <name type="scientific">Solanum chacoense</name>
    <name type="common">Chaco potato</name>
    <dbReference type="NCBI Taxonomy" id="4108"/>
    <lineage>
        <taxon>Eukaryota</taxon>
        <taxon>Viridiplantae</taxon>
        <taxon>Streptophyta</taxon>
        <taxon>Embryophyta</taxon>
        <taxon>Tracheophyta</taxon>
        <taxon>Spermatophyta</taxon>
        <taxon>Magnoliopsida</taxon>
        <taxon>eudicotyledons</taxon>
        <taxon>Gunneridae</taxon>
        <taxon>Pentapetalae</taxon>
        <taxon>asterids</taxon>
        <taxon>lamiids</taxon>
        <taxon>Solanales</taxon>
        <taxon>Solanaceae</taxon>
        <taxon>Solanoideae</taxon>
        <taxon>Solaneae</taxon>
        <taxon>Solanum</taxon>
    </lineage>
</organism>
<proteinExistence type="predicted"/>
<dbReference type="EMBL" id="GEDG01040264">
    <property type="protein sequence ID" value="JAP06797.1"/>
    <property type="molecule type" value="Transcribed_RNA"/>
</dbReference>
<protein>
    <submittedName>
        <fullName evidence="1">Putative ovule protein</fullName>
    </submittedName>
</protein>
<reference evidence="1" key="1">
    <citation type="submission" date="2015-12" db="EMBL/GenBank/DDBJ databases">
        <title>Gene expression during late stages of embryo sac development: a critical building block for successful pollen-pistil interactions.</title>
        <authorList>
            <person name="Liu Y."/>
            <person name="Joly V."/>
            <person name="Sabar M."/>
            <person name="Matton D.P."/>
        </authorList>
    </citation>
    <scope>NUCLEOTIDE SEQUENCE</scope>
</reference>
<feature type="non-terminal residue" evidence="1">
    <location>
        <position position="1"/>
    </location>
</feature>
<sequence length="80" mass="9323">NCHHLNNKRKSLLIVQPLLLAIPFRHKPCVESFHLINRLIFDLIYPFAINGNLSFGHNNHLPSLVLNQSIYLRLHGNFEK</sequence>